<proteinExistence type="predicted"/>
<reference evidence="1" key="1">
    <citation type="submission" date="2021-06" db="EMBL/GenBank/DDBJ databases">
        <authorList>
            <person name="Kallberg Y."/>
            <person name="Tangrot J."/>
            <person name="Rosling A."/>
        </authorList>
    </citation>
    <scope>NUCLEOTIDE SEQUENCE</scope>
    <source>
        <strain evidence="1">MA461A</strain>
    </source>
</reference>
<gene>
    <name evidence="1" type="ORF">RPERSI_LOCUS6737</name>
</gene>
<evidence type="ECO:0000313" key="1">
    <source>
        <dbReference type="EMBL" id="CAG8621641.1"/>
    </source>
</evidence>
<feature type="non-terminal residue" evidence="1">
    <location>
        <position position="460"/>
    </location>
</feature>
<comment type="caution">
    <text evidence="1">The sequence shown here is derived from an EMBL/GenBank/DDBJ whole genome shotgun (WGS) entry which is preliminary data.</text>
</comment>
<dbReference type="EMBL" id="CAJVQC010010887">
    <property type="protein sequence ID" value="CAG8621641.1"/>
    <property type="molecule type" value="Genomic_DNA"/>
</dbReference>
<keyword evidence="2" id="KW-1185">Reference proteome</keyword>
<name>A0ACA9MY12_9GLOM</name>
<protein>
    <submittedName>
        <fullName evidence="1">27636_t:CDS:1</fullName>
    </submittedName>
</protein>
<dbReference type="Proteomes" id="UP000789920">
    <property type="component" value="Unassembled WGS sequence"/>
</dbReference>
<organism evidence="1 2">
    <name type="scientific">Racocetra persica</name>
    <dbReference type="NCBI Taxonomy" id="160502"/>
    <lineage>
        <taxon>Eukaryota</taxon>
        <taxon>Fungi</taxon>
        <taxon>Fungi incertae sedis</taxon>
        <taxon>Mucoromycota</taxon>
        <taxon>Glomeromycotina</taxon>
        <taxon>Glomeromycetes</taxon>
        <taxon>Diversisporales</taxon>
        <taxon>Gigasporaceae</taxon>
        <taxon>Racocetra</taxon>
    </lineage>
</organism>
<accession>A0ACA9MY12</accession>
<sequence length="460" mass="53060">MGKMCEKKLLVKPRFVPRHSLSIKPYMSFHFVIGNPHDSLLLETRIITITLWNQSLNHIKIMGLEAIFFILEVWLLSHLVSSQWTKVLKHSTFSEYRIKFKEPRLCDKTVQQYSGYFDIKDTKHLFFWFFESRSKPQEDPIVLWLSGGPGNPSVKSLYFELGPCFVNPGGNDTTLNPYSWNNNSSLIFLDQPINTGYSYGDDVSDSFTAAHDIYAFLQIFFQEFRQYANLNFHIAVNPLVQFKYYPDIACDSPYGPVLDNSACNQMRKDYIQCAKLTKTCYDSKNIPDCVTAEQCFNGMTQIYRNTNRSDFDIRKSCKEDSCYPELQDIAKYCNREDVKIELGVNLSLAFQLLNANIFDKFFNSGDIIRRFDIYIPSLLESKIRVLIYAGEFDFISNWLGCDAWTKALKWSGTEGFNNANISRWITTTGNYAGDVRTFKGFTFLKILNSGHLVPVDQPIA</sequence>
<evidence type="ECO:0000313" key="2">
    <source>
        <dbReference type="Proteomes" id="UP000789920"/>
    </source>
</evidence>